<comment type="caution">
    <text evidence="9">Lacks conserved residue(s) required for the propagation of feature annotation.</text>
</comment>
<organism evidence="10 11">
    <name type="scientific">Luteibacter flocculans</name>
    <dbReference type="NCBI Taxonomy" id="2780091"/>
    <lineage>
        <taxon>Bacteria</taxon>
        <taxon>Pseudomonadati</taxon>
        <taxon>Pseudomonadota</taxon>
        <taxon>Gammaproteobacteria</taxon>
        <taxon>Lysobacterales</taxon>
        <taxon>Rhodanobacteraceae</taxon>
        <taxon>Luteibacter</taxon>
    </lineage>
</organism>
<comment type="similarity">
    <text evidence="2 9">Belongs to the dicarboxylate/amino acid:cation symporter (DAACS) (TC 2.A.23) family.</text>
</comment>
<keyword evidence="4 9" id="KW-1003">Cell membrane</keyword>
<sequence>MSSPRPETATPFYRQTYVQVLVAIALGALLGHYSPAFAESLKPLGDAFIKLVKMVIAPVIFLTVVTGIAGMPHLNAVGRVVFKAMAYFLVFSTLALVVGLIVANVVQPGAGLDVDAATLSTKEIANYASKAHDMTLTGFLLDIIPDTVVGAFTSGNILQVLLFAVLFGISLTLAGERARPVVDFFDALTTPVFRLVHLLMKAAPIGAFGAIAFTIGRYGIGSLSNLLYLVATFYLTSLLFVVVVLGTMARIAGFSIFRLLRYLKSELLLVLGTSSSEAALPSLMEKMERAGCDKSVVGLVVPTGYSFNLDGTNIYMTLAALFIAQATNTPLSLGEQIALLLVAMVSSKGAAGVTGAGFVTLAATLSVVPSLPVAGMALILGIDRFMSECRSLTNFIGNAVATIVVARWEGALDRGTLAATLADRTDGVQTSNGTSLNHGNATP</sequence>
<gene>
    <name evidence="9" type="primary">dctA</name>
    <name evidence="10" type="ORF">IM816_11345</name>
</gene>
<comment type="subcellular location">
    <subcellularLocation>
        <location evidence="1 9">Cell membrane</location>
        <topology evidence="1 9">Multi-pass membrane protein</topology>
    </subcellularLocation>
</comment>
<name>A0ABY4T361_9GAMM</name>
<dbReference type="Proteomes" id="UP001056681">
    <property type="component" value="Chromosome"/>
</dbReference>
<keyword evidence="5 9" id="KW-0812">Transmembrane</keyword>
<keyword evidence="11" id="KW-1185">Reference proteome</keyword>
<evidence type="ECO:0000256" key="9">
    <source>
        <dbReference type="HAMAP-Rule" id="MF_01300"/>
    </source>
</evidence>
<dbReference type="EMBL" id="CP063231">
    <property type="protein sequence ID" value="URL57241.1"/>
    <property type="molecule type" value="Genomic_DNA"/>
</dbReference>
<evidence type="ECO:0000313" key="10">
    <source>
        <dbReference type="EMBL" id="URL57241.1"/>
    </source>
</evidence>
<feature type="transmembrane region" description="Helical" evidence="9">
    <location>
        <begin position="226"/>
        <end position="246"/>
    </location>
</feature>
<evidence type="ECO:0000256" key="3">
    <source>
        <dbReference type="ARBA" id="ARBA00022448"/>
    </source>
</evidence>
<dbReference type="Gene3D" id="1.10.3860.10">
    <property type="entry name" value="Sodium:dicarboxylate symporter"/>
    <property type="match status" value="1"/>
</dbReference>
<evidence type="ECO:0000256" key="6">
    <source>
        <dbReference type="ARBA" id="ARBA00022847"/>
    </source>
</evidence>
<reference evidence="10" key="1">
    <citation type="submission" date="2020-10" db="EMBL/GenBank/DDBJ databases">
        <title>Whole-genome sequence of Luteibacter sp. EIF3.</title>
        <authorList>
            <person name="Friedrich I."/>
            <person name="Hertel R."/>
            <person name="Daniel R."/>
        </authorList>
    </citation>
    <scope>NUCLEOTIDE SEQUENCE</scope>
    <source>
        <strain evidence="10">EIF3</strain>
    </source>
</reference>
<dbReference type="NCBIfam" id="NF009587">
    <property type="entry name" value="PRK13027.1"/>
    <property type="match status" value="1"/>
</dbReference>
<dbReference type="PANTHER" id="PTHR42865">
    <property type="entry name" value="PROTON/GLUTAMATE-ASPARTATE SYMPORTER"/>
    <property type="match status" value="1"/>
</dbReference>
<dbReference type="InterPro" id="IPR023954">
    <property type="entry name" value="C4_dicarb_transport"/>
</dbReference>
<feature type="transmembrane region" description="Helical" evidence="9">
    <location>
        <begin position="54"/>
        <end position="74"/>
    </location>
</feature>
<dbReference type="PROSITE" id="PS00713">
    <property type="entry name" value="NA_DICARBOXYL_SYMP_1"/>
    <property type="match status" value="1"/>
</dbReference>
<dbReference type="NCBIfam" id="NF002461">
    <property type="entry name" value="PRK01663.1"/>
    <property type="match status" value="1"/>
</dbReference>
<dbReference type="HAMAP" id="MF_01300">
    <property type="entry name" value="C4_dicarb_transport"/>
    <property type="match status" value="1"/>
</dbReference>
<accession>A0ABY4T361</accession>
<feature type="transmembrane region" description="Helical" evidence="9">
    <location>
        <begin position="157"/>
        <end position="174"/>
    </location>
</feature>
<evidence type="ECO:0000256" key="4">
    <source>
        <dbReference type="ARBA" id="ARBA00022475"/>
    </source>
</evidence>
<keyword evidence="6 9" id="KW-0769">Symport</keyword>
<feature type="transmembrane region" description="Helical" evidence="9">
    <location>
        <begin position="195"/>
        <end position="220"/>
    </location>
</feature>
<feature type="transmembrane region" description="Helical" evidence="9">
    <location>
        <begin position="86"/>
        <end position="106"/>
    </location>
</feature>
<dbReference type="Pfam" id="PF00375">
    <property type="entry name" value="SDF"/>
    <property type="match status" value="1"/>
</dbReference>
<proteinExistence type="inferred from homology"/>
<feature type="transmembrane region" description="Helical" evidence="9">
    <location>
        <begin position="361"/>
        <end position="382"/>
    </location>
</feature>
<dbReference type="PRINTS" id="PR00173">
    <property type="entry name" value="EDTRNSPORT"/>
</dbReference>
<evidence type="ECO:0000256" key="8">
    <source>
        <dbReference type="ARBA" id="ARBA00023136"/>
    </source>
</evidence>
<comment type="function">
    <text evidence="9">Responsible for the transport of dicarboxylates such as succinate, fumarate, and malate across the membrane.</text>
</comment>
<dbReference type="RefSeq" id="WP_250338159.1">
    <property type="nucleotide sequence ID" value="NZ_CP063231.1"/>
</dbReference>
<dbReference type="InterPro" id="IPR001991">
    <property type="entry name" value="Na-dicarboxylate_symporter"/>
</dbReference>
<protein>
    <recommendedName>
        <fullName evidence="9">C4-dicarboxylate transport protein</fullName>
    </recommendedName>
</protein>
<keyword evidence="7 9" id="KW-1133">Transmembrane helix</keyword>
<evidence type="ECO:0000256" key="7">
    <source>
        <dbReference type="ARBA" id="ARBA00022989"/>
    </source>
</evidence>
<dbReference type="PROSITE" id="PS00714">
    <property type="entry name" value="NA_DICARBOXYL_SYMP_2"/>
    <property type="match status" value="1"/>
</dbReference>
<evidence type="ECO:0000256" key="2">
    <source>
        <dbReference type="ARBA" id="ARBA00006148"/>
    </source>
</evidence>
<keyword evidence="8 9" id="KW-0472">Membrane</keyword>
<dbReference type="SUPFAM" id="SSF118215">
    <property type="entry name" value="Proton glutamate symport protein"/>
    <property type="match status" value="1"/>
</dbReference>
<evidence type="ECO:0000313" key="11">
    <source>
        <dbReference type="Proteomes" id="UP001056681"/>
    </source>
</evidence>
<keyword evidence="3 9" id="KW-0813">Transport</keyword>
<dbReference type="PANTHER" id="PTHR42865:SF1">
    <property type="entry name" value="AEROBIC C4-DICARBOXYLATE TRANSPORT PROTEIN"/>
    <property type="match status" value="1"/>
</dbReference>
<dbReference type="InterPro" id="IPR036458">
    <property type="entry name" value="Na:dicarbo_symporter_sf"/>
</dbReference>
<evidence type="ECO:0000256" key="5">
    <source>
        <dbReference type="ARBA" id="ARBA00022692"/>
    </source>
</evidence>
<evidence type="ECO:0000256" key="1">
    <source>
        <dbReference type="ARBA" id="ARBA00004651"/>
    </source>
</evidence>
<dbReference type="InterPro" id="IPR018107">
    <property type="entry name" value="Na-dicarboxylate_symporter_CS"/>
</dbReference>